<gene>
    <name evidence="1" type="ORF">JW984_16180</name>
</gene>
<name>A0A9D8KGQ9_9DELT</name>
<protein>
    <submittedName>
        <fullName evidence="1">Uncharacterized protein</fullName>
    </submittedName>
</protein>
<sequence length="74" mass="8516">MSLKPHLKVEINYYRKMKVKEYDFEKAGISRSAFLNALNGGSCEIVTIHKAFDLLNVPESERKSLIEWGENDRG</sequence>
<evidence type="ECO:0000313" key="2">
    <source>
        <dbReference type="Proteomes" id="UP000809273"/>
    </source>
</evidence>
<dbReference type="AlphaFoldDB" id="A0A9D8KGQ9"/>
<dbReference type="Proteomes" id="UP000809273">
    <property type="component" value="Unassembled WGS sequence"/>
</dbReference>
<dbReference type="EMBL" id="JAFGIX010000086">
    <property type="protein sequence ID" value="MBN1574735.1"/>
    <property type="molecule type" value="Genomic_DNA"/>
</dbReference>
<organism evidence="1 2">
    <name type="scientific">Candidatus Zymogenus saltonus</name>
    <dbReference type="NCBI Taxonomy" id="2844893"/>
    <lineage>
        <taxon>Bacteria</taxon>
        <taxon>Deltaproteobacteria</taxon>
        <taxon>Candidatus Zymogenia</taxon>
        <taxon>Candidatus Zymogeniales</taxon>
        <taxon>Candidatus Zymogenaceae</taxon>
        <taxon>Candidatus Zymogenus</taxon>
    </lineage>
</organism>
<comment type="caution">
    <text evidence="1">The sequence shown here is derived from an EMBL/GenBank/DDBJ whole genome shotgun (WGS) entry which is preliminary data.</text>
</comment>
<accession>A0A9D8KGQ9</accession>
<reference evidence="1" key="1">
    <citation type="journal article" date="2021" name="Environ. Microbiol.">
        <title>Genomic characterization of three novel Desulfobacterota classes expand the metabolic and phylogenetic diversity of the phylum.</title>
        <authorList>
            <person name="Murphy C.L."/>
            <person name="Biggerstaff J."/>
            <person name="Eichhorn A."/>
            <person name="Ewing E."/>
            <person name="Shahan R."/>
            <person name="Soriano D."/>
            <person name="Stewart S."/>
            <person name="VanMol K."/>
            <person name="Walker R."/>
            <person name="Walters P."/>
            <person name="Elshahed M.S."/>
            <person name="Youssef N.H."/>
        </authorList>
    </citation>
    <scope>NUCLEOTIDE SEQUENCE</scope>
    <source>
        <strain evidence="1">Zod_Metabat.24</strain>
    </source>
</reference>
<evidence type="ECO:0000313" key="1">
    <source>
        <dbReference type="EMBL" id="MBN1574735.1"/>
    </source>
</evidence>
<proteinExistence type="predicted"/>
<reference evidence="1" key="2">
    <citation type="submission" date="2021-01" db="EMBL/GenBank/DDBJ databases">
        <authorList>
            <person name="Hahn C.R."/>
            <person name="Youssef N.H."/>
            <person name="Elshahed M."/>
        </authorList>
    </citation>
    <scope>NUCLEOTIDE SEQUENCE</scope>
    <source>
        <strain evidence="1">Zod_Metabat.24</strain>
    </source>
</reference>